<evidence type="ECO:0000256" key="2">
    <source>
        <dbReference type="ARBA" id="ARBA00023015"/>
    </source>
</evidence>
<evidence type="ECO:0000313" key="7">
    <source>
        <dbReference type="EMBL" id="KAJ9175687.1"/>
    </source>
</evidence>
<sequence length="331" mass="37715">MLPESNCLSCFITVSSDRPIILVTPSCRRFLEAESLTIMETAPHFFKIILDNTIRQGKLGIPRKFVRKYGNDLSSPVILSVPSGAIWRVELLKCDGDVWLGQGWQDFSNYYSLEHGNFLVFKYEGDCQFHVLIFNKSASEIEYPCNNIYNANPDHDELQDNKIEENEDDTSVEALDDQSQCKKMGEKSTFLCAQSRKLMQSRCKKNEHRKVGTPTSCPIPSQALDAANKFITEYPSFNVVLKQYHLVHSYVVVLPSFFLSHFERKTQNILLQIADRMWPVKLICPSGKGPAVLSAGWRVFSRENALEVGDVCVFELIKRNVLNVSIFRCVN</sequence>
<dbReference type="SUPFAM" id="SSF101936">
    <property type="entry name" value="DNA-binding pseudobarrel domain"/>
    <property type="match status" value="2"/>
</dbReference>
<accession>A0ABQ9M600</accession>
<keyword evidence="8" id="KW-1185">Reference proteome</keyword>
<dbReference type="InterPro" id="IPR003340">
    <property type="entry name" value="B3_DNA-bd"/>
</dbReference>
<keyword evidence="3" id="KW-0238">DNA-binding</keyword>
<evidence type="ECO:0000259" key="6">
    <source>
        <dbReference type="PROSITE" id="PS50863"/>
    </source>
</evidence>
<dbReference type="InterPro" id="IPR015300">
    <property type="entry name" value="DNA-bd_pseudobarrel_sf"/>
</dbReference>
<name>A0ABQ9M600_HEVBR</name>
<evidence type="ECO:0000256" key="3">
    <source>
        <dbReference type="ARBA" id="ARBA00023125"/>
    </source>
</evidence>
<feature type="domain" description="TF-B3" evidence="6">
    <location>
        <begin position="237"/>
        <end position="330"/>
    </location>
</feature>
<comment type="subcellular location">
    <subcellularLocation>
        <location evidence="1">Nucleus</location>
    </subcellularLocation>
</comment>
<keyword evidence="4" id="KW-0804">Transcription</keyword>
<evidence type="ECO:0000256" key="5">
    <source>
        <dbReference type="ARBA" id="ARBA00023242"/>
    </source>
</evidence>
<keyword evidence="2" id="KW-0805">Transcription regulation</keyword>
<dbReference type="PANTHER" id="PTHR31920:SF138">
    <property type="entry name" value="TF-B3 DOMAIN-CONTAINING PROTEIN"/>
    <property type="match status" value="1"/>
</dbReference>
<dbReference type="PANTHER" id="PTHR31920">
    <property type="entry name" value="B3 DOMAIN-CONTAINING"/>
    <property type="match status" value="1"/>
</dbReference>
<gene>
    <name evidence="7" type="ORF">P3X46_014219</name>
</gene>
<protein>
    <recommendedName>
        <fullName evidence="6">TF-B3 domain-containing protein</fullName>
    </recommendedName>
</protein>
<keyword evidence="5" id="KW-0539">Nucleus</keyword>
<dbReference type="PROSITE" id="PS50863">
    <property type="entry name" value="B3"/>
    <property type="match status" value="2"/>
</dbReference>
<dbReference type="Gene3D" id="2.40.330.10">
    <property type="entry name" value="DNA-binding pseudobarrel domain"/>
    <property type="match status" value="2"/>
</dbReference>
<dbReference type="SMART" id="SM01019">
    <property type="entry name" value="B3"/>
    <property type="match status" value="2"/>
</dbReference>
<reference evidence="7 8" key="1">
    <citation type="journal article" date="2023" name="Plant Biotechnol. J.">
        <title>Chromosome-level wild Hevea brasiliensis genome provides new tools for genomic-assisted breeding and valuable loci to elevate rubber yield.</title>
        <authorList>
            <person name="Cheng H."/>
            <person name="Song X."/>
            <person name="Hu Y."/>
            <person name="Wu T."/>
            <person name="Yang Q."/>
            <person name="An Z."/>
            <person name="Feng S."/>
            <person name="Deng Z."/>
            <person name="Wu W."/>
            <person name="Zeng X."/>
            <person name="Tu M."/>
            <person name="Wang X."/>
            <person name="Huang H."/>
        </authorList>
    </citation>
    <scope>NUCLEOTIDE SEQUENCE [LARGE SCALE GENOMIC DNA]</scope>
    <source>
        <strain evidence="7">MT/VB/25A 57/8</strain>
    </source>
</reference>
<dbReference type="Pfam" id="PF02362">
    <property type="entry name" value="B3"/>
    <property type="match status" value="2"/>
</dbReference>
<feature type="domain" description="TF-B3" evidence="6">
    <location>
        <begin position="44"/>
        <end position="137"/>
    </location>
</feature>
<dbReference type="InterPro" id="IPR050655">
    <property type="entry name" value="Plant_B3_domain"/>
</dbReference>
<dbReference type="Proteomes" id="UP001174677">
    <property type="component" value="Chromosome 8"/>
</dbReference>
<comment type="caution">
    <text evidence="7">The sequence shown here is derived from an EMBL/GenBank/DDBJ whole genome shotgun (WGS) entry which is preliminary data.</text>
</comment>
<dbReference type="EMBL" id="JARPOI010000008">
    <property type="protein sequence ID" value="KAJ9175687.1"/>
    <property type="molecule type" value="Genomic_DNA"/>
</dbReference>
<evidence type="ECO:0000256" key="4">
    <source>
        <dbReference type="ARBA" id="ARBA00023163"/>
    </source>
</evidence>
<evidence type="ECO:0000256" key="1">
    <source>
        <dbReference type="ARBA" id="ARBA00004123"/>
    </source>
</evidence>
<organism evidence="7 8">
    <name type="scientific">Hevea brasiliensis</name>
    <name type="common">Para rubber tree</name>
    <name type="synonym">Siphonia brasiliensis</name>
    <dbReference type="NCBI Taxonomy" id="3981"/>
    <lineage>
        <taxon>Eukaryota</taxon>
        <taxon>Viridiplantae</taxon>
        <taxon>Streptophyta</taxon>
        <taxon>Embryophyta</taxon>
        <taxon>Tracheophyta</taxon>
        <taxon>Spermatophyta</taxon>
        <taxon>Magnoliopsida</taxon>
        <taxon>eudicotyledons</taxon>
        <taxon>Gunneridae</taxon>
        <taxon>Pentapetalae</taxon>
        <taxon>rosids</taxon>
        <taxon>fabids</taxon>
        <taxon>Malpighiales</taxon>
        <taxon>Euphorbiaceae</taxon>
        <taxon>Crotonoideae</taxon>
        <taxon>Micrandreae</taxon>
        <taxon>Hevea</taxon>
    </lineage>
</organism>
<proteinExistence type="predicted"/>
<evidence type="ECO:0000313" key="8">
    <source>
        <dbReference type="Proteomes" id="UP001174677"/>
    </source>
</evidence>
<dbReference type="CDD" id="cd10017">
    <property type="entry name" value="B3_DNA"/>
    <property type="match status" value="2"/>
</dbReference>